<dbReference type="PROSITE" id="PS51257">
    <property type="entry name" value="PROKAR_LIPOPROTEIN"/>
    <property type="match status" value="1"/>
</dbReference>
<protein>
    <submittedName>
        <fullName evidence="3">Uncharacterized protein</fullName>
    </submittedName>
</protein>
<dbReference type="EMBL" id="CP114040">
    <property type="protein sequence ID" value="WAS98276.1"/>
    <property type="molecule type" value="Genomic_DNA"/>
</dbReference>
<name>A0ABY7HG46_9BACT</name>
<dbReference type="RefSeq" id="WP_269040643.1">
    <property type="nucleotide sequence ID" value="NZ_CP114040.1"/>
</dbReference>
<gene>
    <name evidence="3" type="ORF">O0S08_19210</name>
</gene>
<feature type="compositionally biased region" description="Low complexity" evidence="1">
    <location>
        <begin position="87"/>
        <end position="124"/>
    </location>
</feature>
<evidence type="ECO:0000256" key="1">
    <source>
        <dbReference type="SAM" id="MobiDB-lite"/>
    </source>
</evidence>
<proteinExistence type="predicted"/>
<feature type="region of interest" description="Disordered" evidence="1">
    <location>
        <begin position="59"/>
        <end position="124"/>
    </location>
</feature>
<evidence type="ECO:0000256" key="2">
    <source>
        <dbReference type="SAM" id="SignalP"/>
    </source>
</evidence>
<dbReference type="Proteomes" id="UP001164459">
    <property type="component" value="Chromosome"/>
</dbReference>
<accession>A0ABY7HG46</accession>
<feature type="signal peptide" evidence="2">
    <location>
        <begin position="1"/>
        <end position="21"/>
    </location>
</feature>
<feature type="chain" id="PRO_5046211668" evidence="2">
    <location>
        <begin position="22"/>
        <end position="124"/>
    </location>
</feature>
<keyword evidence="4" id="KW-1185">Reference proteome</keyword>
<evidence type="ECO:0000313" key="3">
    <source>
        <dbReference type="EMBL" id="WAS98276.1"/>
    </source>
</evidence>
<organism evidence="3 4">
    <name type="scientific">Nannocystis punicea</name>
    <dbReference type="NCBI Taxonomy" id="2995304"/>
    <lineage>
        <taxon>Bacteria</taxon>
        <taxon>Pseudomonadati</taxon>
        <taxon>Myxococcota</taxon>
        <taxon>Polyangia</taxon>
        <taxon>Nannocystales</taxon>
        <taxon>Nannocystaceae</taxon>
        <taxon>Nannocystis</taxon>
    </lineage>
</organism>
<keyword evidence="2" id="KW-0732">Signal</keyword>
<sequence length="124" mass="12054">MRHVANAMLGGLLFGSAALLACFNAPSDAVQFSCDPDDAAECPDGYECRIDGCCHREDTPDDDSVGACKLGAPAASAGGPPPPPEPTTTGTTTDGDSTGGATDATDAAGATASTGPTSSGDTTS</sequence>
<reference evidence="3" key="1">
    <citation type="submission" date="2022-11" db="EMBL/GenBank/DDBJ databases">
        <title>Minimal conservation of predation-associated metabolite biosynthetic gene clusters underscores biosynthetic potential of Myxococcota including descriptions for ten novel species: Archangium lansinium sp. nov., Myxococcus landrumus sp. nov., Nannocystis bai.</title>
        <authorList>
            <person name="Ahearne A."/>
            <person name="Stevens C."/>
            <person name="Dowd S."/>
        </authorList>
    </citation>
    <scope>NUCLEOTIDE SEQUENCE</scope>
    <source>
        <strain evidence="3">Fl3</strain>
    </source>
</reference>
<evidence type="ECO:0000313" key="4">
    <source>
        <dbReference type="Proteomes" id="UP001164459"/>
    </source>
</evidence>